<evidence type="ECO:0000256" key="1">
    <source>
        <dbReference type="SAM" id="MobiDB-lite"/>
    </source>
</evidence>
<name>A0A397JYR4_9GLOM</name>
<evidence type="ECO:0000313" key="3">
    <source>
        <dbReference type="Proteomes" id="UP000266861"/>
    </source>
</evidence>
<proteinExistence type="predicted"/>
<sequence length="202" mass="22583">MLSPPPPPPPPPWNPNVNLLFMSGSQAQNRKKILKDRNNTSSHSFRTTALFQTSAPVSISRDPDCVPYWNDQVADWSKKLLLPTETDCVGSPLTFSSLSSSLMAQGSWFSQKITQQTNGNYLRISSPLIQSSFADYKESVLPGTDENGNKTKNKKRKKVQTTRRAKRMKKADLTQSLKIRMYPNSSQKTLLQYGSGQLPFGS</sequence>
<gene>
    <name evidence="2" type="ORF">Glove_9g351</name>
</gene>
<comment type="caution">
    <text evidence="2">The sequence shown here is derived from an EMBL/GenBank/DDBJ whole genome shotgun (WGS) entry which is preliminary data.</text>
</comment>
<dbReference type="AlphaFoldDB" id="A0A397JYR4"/>
<protein>
    <submittedName>
        <fullName evidence="2">Uncharacterized protein</fullName>
    </submittedName>
</protein>
<keyword evidence="3" id="KW-1185">Reference proteome</keyword>
<feature type="compositionally biased region" description="Basic residues" evidence="1">
    <location>
        <begin position="151"/>
        <end position="169"/>
    </location>
</feature>
<reference evidence="2 3" key="1">
    <citation type="submission" date="2018-08" db="EMBL/GenBank/DDBJ databases">
        <title>Genome and evolution of the arbuscular mycorrhizal fungus Diversispora epigaea (formerly Glomus versiforme) and its bacterial endosymbionts.</title>
        <authorList>
            <person name="Sun X."/>
            <person name="Fei Z."/>
            <person name="Harrison M."/>
        </authorList>
    </citation>
    <scope>NUCLEOTIDE SEQUENCE [LARGE SCALE GENOMIC DNA]</scope>
    <source>
        <strain evidence="2 3">IT104</strain>
    </source>
</reference>
<feature type="region of interest" description="Disordered" evidence="1">
    <location>
        <begin position="140"/>
        <end position="170"/>
    </location>
</feature>
<evidence type="ECO:0000313" key="2">
    <source>
        <dbReference type="EMBL" id="RHZ89983.1"/>
    </source>
</evidence>
<accession>A0A397JYR4</accession>
<dbReference type="OrthoDB" id="2486175at2759"/>
<dbReference type="EMBL" id="PQFF01000007">
    <property type="protein sequence ID" value="RHZ89983.1"/>
    <property type="molecule type" value="Genomic_DNA"/>
</dbReference>
<organism evidence="2 3">
    <name type="scientific">Diversispora epigaea</name>
    <dbReference type="NCBI Taxonomy" id="1348612"/>
    <lineage>
        <taxon>Eukaryota</taxon>
        <taxon>Fungi</taxon>
        <taxon>Fungi incertae sedis</taxon>
        <taxon>Mucoromycota</taxon>
        <taxon>Glomeromycotina</taxon>
        <taxon>Glomeromycetes</taxon>
        <taxon>Diversisporales</taxon>
        <taxon>Diversisporaceae</taxon>
        <taxon>Diversispora</taxon>
    </lineage>
</organism>
<dbReference type="Proteomes" id="UP000266861">
    <property type="component" value="Unassembled WGS sequence"/>
</dbReference>